<dbReference type="Pfam" id="PF25136">
    <property type="entry name" value="DUF7823"/>
    <property type="match status" value="1"/>
</dbReference>
<evidence type="ECO:0000259" key="1">
    <source>
        <dbReference type="Pfam" id="PF11195"/>
    </source>
</evidence>
<feature type="domain" description="Thoeris anti-defense 2-like" evidence="1">
    <location>
        <begin position="33"/>
        <end position="101"/>
    </location>
</feature>
<evidence type="ECO:0000313" key="3">
    <source>
        <dbReference type="EMBL" id="MDX8000297.1"/>
    </source>
</evidence>
<accession>A0ABU4SNT7</accession>
<dbReference type="EMBL" id="VCDP01000058">
    <property type="protein sequence ID" value="MDX8000297.1"/>
    <property type="molecule type" value="Genomic_DNA"/>
</dbReference>
<sequence length="252" mass="28089">MSEVNKLDNTACPFNPEQYKKKIEIDDIAPAGSFPWAMIKVYLGKQVSRNGWASSDEYIKLIPASTGSDGKNIPPQIWIVDKDDEQTWQPTQEDMVACDWALNCMLSFDLKVETARDDLDDGGNSKNDNQYWGYASVDFNHVSAFGTLTNLQSTIGVGSISEFYFLEVPIGSFYAIELAVDTENQPGLRSKSLEVTVNGSTYNLGSSLGSSQNFFLYDLSDATKQQQGDLLKLSDLLKQNVGKTLHFCFNWK</sequence>
<keyword evidence="4" id="KW-1185">Reference proteome</keyword>
<dbReference type="RefSeq" id="WP_319927008.1">
    <property type="nucleotide sequence ID" value="NZ_VCDP01000058.1"/>
</dbReference>
<comment type="caution">
    <text evidence="3">The sequence shown here is derived from an EMBL/GenBank/DDBJ whole genome shotgun (WGS) entry which is preliminary data.</text>
</comment>
<reference evidence="4" key="1">
    <citation type="journal article" date="2024" name="Toxins">
        <title>Genome Sequence Analysis of Native Xenorhabdus Strains Isolated from Entomopathogenic Nematodes in Argentina.</title>
        <authorList>
            <person name="Palma L."/>
            <person name="Frizzo L."/>
            <person name="Kaiser S."/>
            <person name="Berry C."/>
            <person name="Caballero P."/>
            <person name="Bode H.B."/>
            <person name="Del Valle E.E."/>
        </authorList>
    </citation>
    <scope>NUCLEOTIDE SEQUENCE [LARGE SCALE GENOMIC DNA]</scope>
    <source>
        <strain evidence="4">Reich</strain>
    </source>
</reference>
<protein>
    <submittedName>
        <fullName evidence="3">DUF2829 domain-containing protein</fullName>
    </submittedName>
</protein>
<evidence type="ECO:0000313" key="4">
    <source>
        <dbReference type="Proteomes" id="UP001271640"/>
    </source>
</evidence>
<name>A0ABU4SNT7_9GAMM</name>
<organism evidence="3 4">
    <name type="scientific">Xenorhabdus littoralis</name>
    <dbReference type="NCBI Taxonomy" id="2582835"/>
    <lineage>
        <taxon>Bacteria</taxon>
        <taxon>Pseudomonadati</taxon>
        <taxon>Pseudomonadota</taxon>
        <taxon>Gammaproteobacteria</taxon>
        <taxon>Enterobacterales</taxon>
        <taxon>Morganellaceae</taxon>
        <taxon>Xenorhabdus</taxon>
    </lineage>
</organism>
<proteinExistence type="predicted"/>
<dbReference type="Pfam" id="PF11195">
    <property type="entry name" value="Tad2-like"/>
    <property type="match status" value="1"/>
</dbReference>
<gene>
    <name evidence="3" type="ORF">FE394_14100</name>
</gene>
<feature type="domain" description="DUF7823" evidence="2">
    <location>
        <begin position="143"/>
        <end position="252"/>
    </location>
</feature>
<evidence type="ECO:0000259" key="2">
    <source>
        <dbReference type="Pfam" id="PF25136"/>
    </source>
</evidence>
<dbReference type="Proteomes" id="UP001271640">
    <property type="component" value="Unassembled WGS sequence"/>
</dbReference>
<dbReference type="InterPro" id="IPR021361">
    <property type="entry name" value="Tad2-like_dom"/>
</dbReference>
<dbReference type="InterPro" id="IPR056725">
    <property type="entry name" value="DUF7823"/>
</dbReference>